<proteinExistence type="predicted"/>
<reference evidence="1" key="1">
    <citation type="journal article" date="2020" name="Stud. Mycol.">
        <title>101 Dothideomycetes genomes: a test case for predicting lifestyles and emergence of pathogens.</title>
        <authorList>
            <person name="Haridas S."/>
            <person name="Albert R."/>
            <person name="Binder M."/>
            <person name="Bloem J."/>
            <person name="Labutti K."/>
            <person name="Salamov A."/>
            <person name="Andreopoulos B."/>
            <person name="Baker S."/>
            <person name="Barry K."/>
            <person name="Bills G."/>
            <person name="Bluhm B."/>
            <person name="Cannon C."/>
            <person name="Castanera R."/>
            <person name="Culley D."/>
            <person name="Daum C."/>
            <person name="Ezra D."/>
            <person name="Gonzalez J."/>
            <person name="Henrissat B."/>
            <person name="Kuo A."/>
            <person name="Liang C."/>
            <person name="Lipzen A."/>
            <person name="Lutzoni F."/>
            <person name="Magnuson J."/>
            <person name="Mondo S."/>
            <person name="Nolan M."/>
            <person name="Ohm R."/>
            <person name="Pangilinan J."/>
            <person name="Park H.-J."/>
            <person name="Ramirez L."/>
            <person name="Alfaro M."/>
            <person name="Sun H."/>
            <person name="Tritt A."/>
            <person name="Yoshinaga Y."/>
            <person name="Zwiers L.-H."/>
            <person name="Turgeon B."/>
            <person name="Goodwin S."/>
            <person name="Spatafora J."/>
            <person name="Crous P."/>
            <person name="Grigoriev I."/>
        </authorList>
    </citation>
    <scope>NUCLEOTIDE SEQUENCE</scope>
    <source>
        <strain evidence="1">CBS 130266</strain>
    </source>
</reference>
<accession>A0A9P4P238</accession>
<evidence type="ECO:0000313" key="1">
    <source>
        <dbReference type="EMBL" id="KAF2436006.1"/>
    </source>
</evidence>
<keyword evidence="2" id="KW-1185">Reference proteome</keyword>
<dbReference type="Proteomes" id="UP000800235">
    <property type="component" value="Unassembled WGS sequence"/>
</dbReference>
<dbReference type="AlphaFoldDB" id="A0A9P4P238"/>
<name>A0A9P4P238_9PEZI</name>
<dbReference type="EMBL" id="MU007011">
    <property type="protein sequence ID" value="KAF2436006.1"/>
    <property type="molecule type" value="Genomic_DNA"/>
</dbReference>
<gene>
    <name evidence="1" type="ORF">EJ08DRAFT_674591</name>
</gene>
<evidence type="ECO:0000313" key="2">
    <source>
        <dbReference type="Proteomes" id="UP000800235"/>
    </source>
</evidence>
<protein>
    <submittedName>
        <fullName evidence="1">Uncharacterized protein</fullName>
    </submittedName>
</protein>
<comment type="caution">
    <text evidence="1">The sequence shown here is derived from an EMBL/GenBank/DDBJ whole genome shotgun (WGS) entry which is preliminary data.</text>
</comment>
<organism evidence="1 2">
    <name type="scientific">Tothia fuscella</name>
    <dbReference type="NCBI Taxonomy" id="1048955"/>
    <lineage>
        <taxon>Eukaryota</taxon>
        <taxon>Fungi</taxon>
        <taxon>Dikarya</taxon>
        <taxon>Ascomycota</taxon>
        <taxon>Pezizomycotina</taxon>
        <taxon>Dothideomycetes</taxon>
        <taxon>Pleosporomycetidae</taxon>
        <taxon>Venturiales</taxon>
        <taxon>Cylindrosympodiaceae</taxon>
        <taxon>Tothia</taxon>
    </lineage>
</organism>
<sequence>MPAMMPGVERSSVSASVIPFTTRCVVPSFSIFTMQSLPIAILSFLAAIVAGRPSANGTWANSTAHIEARSPVVLNTTLPANFTIAARSTNFTLAERAVNATLAERAALGHIVVRRSWNATTASNSTNLLW</sequence>